<keyword evidence="2" id="KW-1185">Reference proteome</keyword>
<evidence type="ECO:0000313" key="1">
    <source>
        <dbReference type="EMBL" id="KAK9238521.1"/>
    </source>
</evidence>
<protein>
    <submittedName>
        <fullName evidence="1">Docking domain of Afi1 for Arf3 in vesicle trafficking-domain-containing protein</fullName>
    </submittedName>
</protein>
<gene>
    <name evidence="1" type="ORF">V1525DRAFT_387424</name>
</gene>
<accession>A0ACC3T4I8</accession>
<evidence type="ECO:0000313" key="2">
    <source>
        <dbReference type="Proteomes" id="UP001433508"/>
    </source>
</evidence>
<dbReference type="Proteomes" id="UP001433508">
    <property type="component" value="Unassembled WGS sequence"/>
</dbReference>
<comment type="caution">
    <text evidence="1">The sequence shown here is derived from an EMBL/GenBank/DDBJ whole genome shotgun (WGS) entry which is preliminary data.</text>
</comment>
<proteinExistence type="predicted"/>
<reference evidence="2" key="1">
    <citation type="journal article" date="2024" name="Front. Bioeng. Biotechnol.">
        <title>Genome-scale model development and genomic sequencing of the oleaginous clade Lipomyces.</title>
        <authorList>
            <person name="Czajka J.J."/>
            <person name="Han Y."/>
            <person name="Kim J."/>
            <person name="Mondo S.J."/>
            <person name="Hofstad B.A."/>
            <person name="Robles A."/>
            <person name="Haridas S."/>
            <person name="Riley R."/>
            <person name="LaButti K."/>
            <person name="Pangilinan J."/>
            <person name="Andreopoulos W."/>
            <person name="Lipzen A."/>
            <person name="Yan J."/>
            <person name="Wang M."/>
            <person name="Ng V."/>
            <person name="Grigoriev I.V."/>
            <person name="Spatafora J.W."/>
            <person name="Magnuson J.K."/>
            <person name="Baker S.E."/>
            <person name="Pomraning K.R."/>
        </authorList>
    </citation>
    <scope>NUCLEOTIDE SEQUENCE [LARGE SCALE GENOMIC DNA]</scope>
    <source>
        <strain evidence="2">CBS 7786</strain>
    </source>
</reference>
<sequence length="683" mass="76623">MSRLACLRGAAVLLTESDGSGSGQGNGLQNRPWTNINSSPERIENMYLSVPSSGVGVHVKYILAAEFDVAKGPTVKYQYPRRIEGDEELLAELMLPDQVHKREEDWTVFFLQQQPKSSNGHDVTEEHDSMLYVLNLANTKIISDANRGAIVRAMAICTIHPFIQIYKPILLLAMTEYFDSLNMDVLRNLYQSLNDMDISNMPSFGPYETQILSSNTMRSLFVERFQLDRLLPDRTAGVVVSQSTISHDGTKASLNKYDTHFYESKIKFNNLEIPMRIPVDSFPDCVGDSSPILLLTTILNAPVKPYSVLHPHLTTSGAKTHPLIVLVNSLLTEKRVVFMGARRAAKDVVDVVLSACSLISSGILRGFSSRAYPYTDLSKIDRLIQVPGYIAGVTNPAFENHPSWWDVLCNIETGEVRISRSIKQPERSVSNNMSAAVGGTGSLPDVSLVEDITAMIANRYGEESIRCRFHEFISEFIQLCAAYDETRGVDSPLIGSRGLWPAQEQGYVISGHGYVWVDEQQKKRDLDHYKHVIEGWKRTTNYKTYISDVQNLLVPMPVASMDLQHQIDRLRKLSLSSIPAGEIFEAIRDVVVNPHQITQLLAFLPQYQGGLLPLAAGLFHTRNQVRNSAAEIIIRIRDHEAGRHFYNELDLFHKLACERLYRRVADADSIDQPSLVNVMTFPT</sequence>
<organism evidence="1 2">
    <name type="scientific">Lipomyces kononenkoae</name>
    <name type="common">Yeast</name>
    <dbReference type="NCBI Taxonomy" id="34357"/>
    <lineage>
        <taxon>Eukaryota</taxon>
        <taxon>Fungi</taxon>
        <taxon>Dikarya</taxon>
        <taxon>Ascomycota</taxon>
        <taxon>Saccharomycotina</taxon>
        <taxon>Lipomycetes</taxon>
        <taxon>Lipomycetales</taxon>
        <taxon>Lipomycetaceae</taxon>
        <taxon>Lipomyces</taxon>
    </lineage>
</organism>
<dbReference type="EMBL" id="MU971355">
    <property type="protein sequence ID" value="KAK9238521.1"/>
    <property type="molecule type" value="Genomic_DNA"/>
</dbReference>
<name>A0ACC3T4I8_LIPKO</name>